<dbReference type="PANTHER" id="PTHR30283:SF4">
    <property type="entry name" value="PEROXIDE STRESS RESISTANCE PROTEIN YAAA"/>
    <property type="match status" value="1"/>
</dbReference>
<evidence type="ECO:0000313" key="2">
    <source>
        <dbReference type="Proteomes" id="UP000194265"/>
    </source>
</evidence>
<dbReference type="Proteomes" id="UP000194265">
    <property type="component" value="Chromosome"/>
</dbReference>
<protein>
    <submittedName>
        <fullName evidence="1">DUF328 domain protein</fullName>
    </submittedName>
</protein>
<dbReference type="OrthoDB" id="3210767at2"/>
<dbReference type="AlphaFoldDB" id="A0A1X9T0M5"/>
<gene>
    <name evidence="1" type="ORF">CVIC8964_0624</name>
</gene>
<reference evidence="1 2" key="1">
    <citation type="journal article" date="2017" name="Genome Biol. Evol.">
        <title>Comparative Genomic Analysis Identifies a Campylobacter Clade Deficient in Selenium Metabolism.</title>
        <authorList>
            <person name="Miller W.G."/>
            <person name="Yee E."/>
            <person name="Lopes B.S."/>
            <person name="Chapman M.H."/>
            <person name="Huynh S."/>
            <person name="Bono J.L."/>
            <person name="Parker C.T."/>
            <person name="Strachan N.J.C."/>
            <person name="Forbes K.J."/>
        </authorList>
    </citation>
    <scope>NUCLEOTIDE SEQUENCE [LARGE SCALE GENOMIC DNA]</scope>
    <source>
        <strain evidence="1 2">RM8964</strain>
    </source>
</reference>
<dbReference type="RefSeq" id="WP_086333549.1">
    <property type="nucleotide sequence ID" value="NZ_CP018791.1"/>
</dbReference>
<dbReference type="GO" id="GO:0005829">
    <property type="term" value="C:cytosol"/>
    <property type="evidence" value="ECO:0007669"/>
    <property type="project" value="TreeGrafter"/>
</dbReference>
<dbReference type="Pfam" id="PF03883">
    <property type="entry name" value="H2O2_YaaD"/>
    <property type="match status" value="1"/>
</dbReference>
<evidence type="ECO:0000313" key="1">
    <source>
        <dbReference type="EMBL" id="ARR02040.1"/>
    </source>
</evidence>
<dbReference type="GO" id="GO:0033194">
    <property type="term" value="P:response to hydroperoxide"/>
    <property type="evidence" value="ECO:0007669"/>
    <property type="project" value="TreeGrafter"/>
</dbReference>
<dbReference type="STRING" id="1660074.CVIC8964_0624"/>
<dbReference type="InterPro" id="IPR005583">
    <property type="entry name" value="YaaA"/>
</dbReference>
<name>A0A1X9T0M5_9BACT</name>
<dbReference type="PANTHER" id="PTHR30283">
    <property type="entry name" value="PEROXIDE STRESS RESPONSE PROTEIN YAAA"/>
    <property type="match status" value="1"/>
</dbReference>
<proteinExistence type="predicted"/>
<sequence length="243" mass="28203">MKILFSPSEAKRPTLNPLTSPINSIICDRDEILQKYYDLISSQDESILGDIFGVKSANDIIKIKNLTMQKSYHKAVLMYDGVAYEALNYSNLDELSSRYIDENLLIFSNLYGVLRAGDYIQFYKLKQGEKISQIDSAKYYKPRLDKVLDEILEGEDILDLRAGYYDKFYSIKTPYITMKFLKNNKIVSHFAKYYRGLVLRDLALNKASNFDELMQIKFPNLSLLEIRKTKLKSELVFEISDNC</sequence>
<dbReference type="EMBL" id="CP018791">
    <property type="protein sequence ID" value="ARR02040.1"/>
    <property type="molecule type" value="Genomic_DNA"/>
</dbReference>
<organism evidence="1 2">
    <name type="scientific">Campylobacter vicugnae</name>
    <dbReference type="NCBI Taxonomy" id="1660076"/>
    <lineage>
        <taxon>Bacteria</taxon>
        <taxon>Pseudomonadati</taxon>
        <taxon>Campylobacterota</taxon>
        <taxon>Epsilonproteobacteria</taxon>
        <taxon>Campylobacterales</taxon>
        <taxon>Campylobacteraceae</taxon>
        <taxon>Campylobacter</taxon>
    </lineage>
</organism>
<accession>A0A1X9T0M5</accession>